<dbReference type="PANTHER" id="PTHR38658:SF1">
    <property type="entry name" value="OXPP CYCLE PROTEIN OPCA-RELATED"/>
    <property type="match status" value="1"/>
</dbReference>
<dbReference type="InterPro" id="IPR004555">
    <property type="entry name" value="G6PDH_assembly_OpcA"/>
</dbReference>
<feature type="region of interest" description="Disordered" evidence="1">
    <location>
        <begin position="68"/>
        <end position="131"/>
    </location>
</feature>
<dbReference type="PANTHER" id="PTHR38658">
    <property type="entry name" value="OXPP CYCLE PROTEIN OPCA-RELATED"/>
    <property type="match status" value="1"/>
</dbReference>
<protein>
    <submittedName>
        <fullName evidence="4">Glucose-6-phosphate dehydrogenase assembly protein OpcA</fullName>
    </submittedName>
</protein>
<dbReference type="Proteomes" id="UP001373159">
    <property type="component" value="Unassembled WGS sequence"/>
</dbReference>
<dbReference type="InterPro" id="IPR046802">
    <property type="entry name" value="OpcA_G6PD_C"/>
</dbReference>
<name>A0ABU8ZQ73_9BIFI</name>
<accession>A0ABU8ZQ73</accession>
<organism evidence="4 5">
    <name type="scientific">Bifidobacterium favimelis</name>
    <dbReference type="NCBI Taxonomy" id="3122979"/>
    <lineage>
        <taxon>Bacteria</taxon>
        <taxon>Bacillati</taxon>
        <taxon>Actinomycetota</taxon>
        <taxon>Actinomycetes</taxon>
        <taxon>Bifidobacteriales</taxon>
        <taxon>Bifidobacteriaceae</taxon>
        <taxon>Bifidobacterium</taxon>
    </lineage>
</organism>
<gene>
    <name evidence="4" type="ORF">V8P97_06695</name>
</gene>
<evidence type="ECO:0000313" key="5">
    <source>
        <dbReference type="Proteomes" id="UP001373159"/>
    </source>
</evidence>
<sequence length="355" mass="38195">MIVTMPDTTTSALADEIDELHVERGEAATGRVLTLVIITRSAHLEGALETVNTACREHPCRVIAIVTDQGDYPGPGEDEDGNRAGGQDGGPGRPGQPDGGHGREDAPGDGCSCSKRTEHAGSHTLDAEIRSGSDAGAGEIVVLRPVPDLLRHSDALVIPLLVPDAPLVAWWPADIPEDVSADRVGTMAVSRITDVMHAEDPQAAFDRVLAHPSPQDVDLSWTRTTVWRSMLASMLDQPPHLPIRSVRVTGQAHYLPLELLASWLAMKLGVPVQVERKEGAQAITGVFFEREDGTLGMERERGDQAVISQPGQADQGVSLPLRTDVDCMNEELGRLDPDEVYGEVITRGWPLVDHD</sequence>
<feature type="domain" description="Glucose-6-phosphate dehydrogenase assembly protein OpcA N-terminal" evidence="2">
    <location>
        <begin position="52"/>
        <end position="208"/>
    </location>
</feature>
<evidence type="ECO:0000259" key="2">
    <source>
        <dbReference type="Pfam" id="PF10128"/>
    </source>
</evidence>
<proteinExistence type="predicted"/>
<feature type="compositionally biased region" description="Gly residues" evidence="1">
    <location>
        <begin position="83"/>
        <end position="99"/>
    </location>
</feature>
<dbReference type="InterPro" id="IPR046801">
    <property type="entry name" value="OpcA_G6PD_N"/>
</dbReference>
<feature type="compositionally biased region" description="Basic and acidic residues" evidence="1">
    <location>
        <begin position="115"/>
        <end position="131"/>
    </location>
</feature>
<dbReference type="Pfam" id="PF20171">
    <property type="entry name" value="OpcA_G6PD_C"/>
    <property type="match status" value="1"/>
</dbReference>
<evidence type="ECO:0000313" key="4">
    <source>
        <dbReference type="EMBL" id="MEK0307145.1"/>
    </source>
</evidence>
<evidence type="ECO:0000256" key="1">
    <source>
        <dbReference type="SAM" id="MobiDB-lite"/>
    </source>
</evidence>
<reference evidence="4 5" key="1">
    <citation type="submission" date="2024-02" db="EMBL/GenBank/DDBJ databases">
        <title>Bifidobacterium honeyensis sp. nov., isolated from the comb honey.</title>
        <authorList>
            <person name="Liu W."/>
            <person name="Li Y."/>
        </authorList>
    </citation>
    <scope>NUCLEOTIDE SEQUENCE [LARGE SCALE GENOMIC DNA]</scope>
    <source>
        <strain evidence="4 5">IMAU50988</strain>
    </source>
</reference>
<feature type="domain" description="Glucose-6-phosphate dehydrogenase assembly protein OpcA C-terminal" evidence="3">
    <location>
        <begin position="214"/>
        <end position="344"/>
    </location>
</feature>
<keyword evidence="5" id="KW-1185">Reference proteome</keyword>
<evidence type="ECO:0000259" key="3">
    <source>
        <dbReference type="Pfam" id="PF20171"/>
    </source>
</evidence>
<dbReference type="RefSeq" id="WP_340469863.1">
    <property type="nucleotide sequence ID" value="NZ_JBANBB010000002.1"/>
</dbReference>
<dbReference type="EMBL" id="JBANBB010000002">
    <property type="protein sequence ID" value="MEK0307145.1"/>
    <property type="molecule type" value="Genomic_DNA"/>
</dbReference>
<dbReference type="Pfam" id="PF10128">
    <property type="entry name" value="OpcA_G6PD_assem"/>
    <property type="match status" value="1"/>
</dbReference>
<comment type="caution">
    <text evidence="4">The sequence shown here is derived from an EMBL/GenBank/DDBJ whole genome shotgun (WGS) entry which is preliminary data.</text>
</comment>